<evidence type="ECO:0000256" key="6">
    <source>
        <dbReference type="ARBA" id="ARBA00022989"/>
    </source>
</evidence>
<dbReference type="EMBL" id="DF967986">
    <property type="protein sequence ID" value="GAO99238.1"/>
    <property type="molecule type" value="Genomic_DNA"/>
</dbReference>
<keyword evidence="2 8" id="KW-0813">Transport</keyword>
<evidence type="ECO:0000313" key="11">
    <source>
        <dbReference type="Proteomes" id="UP000253891"/>
    </source>
</evidence>
<evidence type="ECO:0000256" key="2">
    <source>
        <dbReference type="ARBA" id="ARBA00022448"/>
    </source>
</evidence>
<gene>
    <name evidence="10" type="ORF">FFIC_090620</name>
</gene>
<keyword evidence="4 8" id="KW-0812">Transmembrane</keyword>
<dbReference type="Gene3D" id="1.10.3720.10">
    <property type="entry name" value="MetI-like"/>
    <property type="match status" value="1"/>
</dbReference>
<dbReference type="CDD" id="cd06261">
    <property type="entry name" value="TM_PBP2"/>
    <property type="match status" value="1"/>
</dbReference>
<dbReference type="AlphaFoldDB" id="A0A0K8MGB2"/>
<reference evidence="10 11" key="1">
    <citation type="journal article" date="2015" name="BMC Genomics">
        <title>Comparative genomics of Fructobacillus spp. and Leuconostoc spp. reveals niche-specific evolution of Fructobacillus spp.</title>
        <authorList>
            <person name="Endo A."/>
            <person name="Tanizawa Y."/>
            <person name="Tanaka N."/>
            <person name="Maeno S."/>
            <person name="Kumar H."/>
            <person name="Shiwa Y."/>
            <person name="Okada S."/>
            <person name="Yoshikawa H."/>
            <person name="Dicks L."/>
            <person name="Nakagawa J."/>
            <person name="Arita M."/>
        </authorList>
    </citation>
    <scope>NUCLEOTIDE SEQUENCE [LARGE SCALE GENOMIC DNA]</scope>
    <source>
        <strain evidence="10 11">JCM 12225</strain>
    </source>
</reference>
<dbReference type="RefSeq" id="WP_061992664.1">
    <property type="nucleotide sequence ID" value="NZ_DF967986.1"/>
</dbReference>
<dbReference type="InterPro" id="IPR000515">
    <property type="entry name" value="MetI-like"/>
</dbReference>
<dbReference type="InterPro" id="IPR010065">
    <property type="entry name" value="AA_ABC_transptr_permease_3TM"/>
</dbReference>
<keyword evidence="7 8" id="KW-0472">Membrane</keyword>
<dbReference type="STRING" id="157463.GCA_001047075_00159"/>
<dbReference type="SUPFAM" id="SSF161098">
    <property type="entry name" value="MetI-like"/>
    <property type="match status" value="1"/>
</dbReference>
<dbReference type="OrthoDB" id="9805999at2"/>
<dbReference type="Proteomes" id="UP000253891">
    <property type="component" value="Unassembled WGS sequence"/>
</dbReference>
<dbReference type="NCBIfam" id="TIGR01726">
    <property type="entry name" value="HEQRo_perm_3TM"/>
    <property type="match status" value="1"/>
</dbReference>
<evidence type="ECO:0000256" key="8">
    <source>
        <dbReference type="RuleBase" id="RU363032"/>
    </source>
</evidence>
<keyword evidence="11" id="KW-1185">Reference proteome</keyword>
<accession>A0A0K8MGB2</accession>
<proteinExistence type="inferred from homology"/>
<organism evidence="10 11">
    <name type="scientific">Fructobacillus ficulneus</name>
    <dbReference type="NCBI Taxonomy" id="157463"/>
    <lineage>
        <taxon>Bacteria</taxon>
        <taxon>Bacillati</taxon>
        <taxon>Bacillota</taxon>
        <taxon>Bacilli</taxon>
        <taxon>Lactobacillales</taxon>
        <taxon>Lactobacillaceae</taxon>
        <taxon>Fructobacillus</taxon>
    </lineage>
</organism>
<dbReference type="Pfam" id="PF00528">
    <property type="entry name" value="BPD_transp_1"/>
    <property type="match status" value="1"/>
</dbReference>
<sequence length="230" mass="25817">MDINFMSQSFPKLLSVLPITLYLSFLGIAFGLILAIVITIIREKHIPFLTTFFNFYVSFFRGIPIIVQIYIVYYGLPRLLYSLTQHGAHAKAITLSGFLIGIIAFALNASANLSEAIKSAYHSVDSTQYEAAIATGLSPFTTIKRVIIPQLLPNLIPNFSNIFLDLLKDTALVYNIGIVEIMGKANILASFGFNYLEAYLDALVIYLVVCYLFSNLFRFIEKDVRKKVFS</sequence>
<feature type="domain" description="ABC transmembrane type-1" evidence="9">
    <location>
        <begin position="17"/>
        <end position="217"/>
    </location>
</feature>
<dbReference type="GO" id="GO:0022857">
    <property type="term" value="F:transmembrane transporter activity"/>
    <property type="evidence" value="ECO:0007669"/>
    <property type="project" value="InterPro"/>
</dbReference>
<evidence type="ECO:0000256" key="1">
    <source>
        <dbReference type="ARBA" id="ARBA00004651"/>
    </source>
</evidence>
<feature type="transmembrane region" description="Helical" evidence="8">
    <location>
        <begin position="20"/>
        <end position="41"/>
    </location>
</feature>
<keyword evidence="3" id="KW-1003">Cell membrane</keyword>
<protein>
    <submittedName>
        <fullName evidence="10">ABC transporter, permease protein</fullName>
    </submittedName>
</protein>
<keyword evidence="5" id="KW-0029">Amino-acid transport</keyword>
<name>A0A0K8MGB2_9LACO</name>
<dbReference type="GO" id="GO:0043190">
    <property type="term" value="C:ATP-binding cassette (ABC) transporter complex"/>
    <property type="evidence" value="ECO:0007669"/>
    <property type="project" value="InterPro"/>
</dbReference>
<evidence type="ECO:0000256" key="4">
    <source>
        <dbReference type="ARBA" id="ARBA00022692"/>
    </source>
</evidence>
<comment type="similarity">
    <text evidence="8">Belongs to the binding-protein-dependent transport system permease family.</text>
</comment>
<feature type="transmembrane region" description="Helical" evidence="8">
    <location>
        <begin position="172"/>
        <end position="193"/>
    </location>
</feature>
<keyword evidence="6 8" id="KW-1133">Transmembrane helix</keyword>
<feature type="transmembrane region" description="Helical" evidence="8">
    <location>
        <begin position="88"/>
        <end position="109"/>
    </location>
</feature>
<dbReference type="GO" id="GO:0006865">
    <property type="term" value="P:amino acid transport"/>
    <property type="evidence" value="ECO:0007669"/>
    <property type="project" value="UniProtKB-KW"/>
</dbReference>
<dbReference type="InterPro" id="IPR035906">
    <property type="entry name" value="MetI-like_sf"/>
</dbReference>
<evidence type="ECO:0000256" key="3">
    <source>
        <dbReference type="ARBA" id="ARBA00022475"/>
    </source>
</evidence>
<dbReference type="InterPro" id="IPR043429">
    <property type="entry name" value="ArtM/GltK/GlnP/TcyL/YhdX-like"/>
</dbReference>
<dbReference type="PROSITE" id="PS50928">
    <property type="entry name" value="ABC_TM1"/>
    <property type="match status" value="1"/>
</dbReference>
<evidence type="ECO:0000256" key="5">
    <source>
        <dbReference type="ARBA" id="ARBA00022970"/>
    </source>
</evidence>
<comment type="subcellular location">
    <subcellularLocation>
        <location evidence="1 8">Cell membrane</location>
        <topology evidence="1 8">Multi-pass membrane protein</topology>
    </subcellularLocation>
</comment>
<feature type="transmembrane region" description="Helical" evidence="8">
    <location>
        <begin position="199"/>
        <end position="220"/>
    </location>
</feature>
<feature type="transmembrane region" description="Helical" evidence="8">
    <location>
        <begin position="53"/>
        <end position="76"/>
    </location>
</feature>
<dbReference type="PANTHER" id="PTHR30614">
    <property type="entry name" value="MEMBRANE COMPONENT OF AMINO ACID ABC TRANSPORTER"/>
    <property type="match status" value="1"/>
</dbReference>
<dbReference type="PANTHER" id="PTHR30614:SF0">
    <property type="entry name" value="L-CYSTINE TRANSPORT SYSTEM PERMEASE PROTEIN TCYL"/>
    <property type="match status" value="1"/>
</dbReference>
<evidence type="ECO:0000256" key="7">
    <source>
        <dbReference type="ARBA" id="ARBA00023136"/>
    </source>
</evidence>
<evidence type="ECO:0000259" key="9">
    <source>
        <dbReference type="PROSITE" id="PS50928"/>
    </source>
</evidence>
<evidence type="ECO:0000313" key="10">
    <source>
        <dbReference type="EMBL" id="GAO99238.1"/>
    </source>
</evidence>